<dbReference type="Pfam" id="PF20148">
    <property type="entry name" value="DUF6531"/>
    <property type="match status" value="1"/>
</dbReference>
<feature type="domain" description="DUF6531" evidence="3">
    <location>
        <begin position="135"/>
        <end position="207"/>
    </location>
</feature>
<evidence type="ECO:0000313" key="5">
    <source>
        <dbReference type="EMBL" id="WEB44338.1"/>
    </source>
</evidence>
<proteinExistence type="predicted"/>
<evidence type="ECO:0000256" key="1">
    <source>
        <dbReference type="ARBA" id="ARBA00022737"/>
    </source>
</evidence>
<dbReference type="InterPro" id="IPR045351">
    <property type="entry name" value="DUF6531"/>
</dbReference>
<dbReference type="Gene3D" id="2.180.10.10">
    <property type="entry name" value="RHS repeat-associated core"/>
    <property type="match status" value="3"/>
</dbReference>
<feature type="domain" description="Teneurin-like YD-shell" evidence="4">
    <location>
        <begin position="828"/>
        <end position="1122"/>
    </location>
</feature>
<protein>
    <submittedName>
        <fullName evidence="5">DUF6531 domain-containing protein</fullName>
    </submittedName>
</protein>
<keyword evidence="1" id="KW-0677">Repeat</keyword>
<dbReference type="Pfam" id="PF25023">
    <property type="entry name" value="TEN_YD-shell"/>
    <property type="match status" value="1"/>
</dbReference>
<evidence type="ECO:0000256" key="2">
    <source>
        <dbReference type="SAM" id="MobiDB-lite"/>
    </source>
</evidence>
<dbReference type="InterPro" id="IPR056823">
    <property type="entry name" value="TEN-like_YD-shell"/>
</dbReference>
<evidence type="ECO:0000259" key="4">
    <source>
        <dbReference type="Pfam" id="PF25023"/>
    </source>
</evidence>
<accession>A0ABY8AHB3</accession>
<dbReference type="PANTHER" id="PTHR32305">
    <property type="match status" value="1"/>
</dbReference>
<dbReference type="PANTHER" id="PTHR32305:SF15">
    <property type="entry name" value="PROTEIN RHSA-RELATED"/>
    <property type="match status" value="1"/>
</dbReference>
<dbReference type="Proteomes" id="UP001218629">
    <property type="component" value="Chromosome"/>
</dbReference>
<dbReference type="NCBIfam" id="TIGR03696">
    <property type="entry name" value="Rhs_assc_core"/>
    <property type="match status" value="1"/>
</dbReference>
<sequence length="1300" mass="142702">MTNRIVKALEDGAQRLGKTLGEDAGKAVKNLYHDTGDRLRQVAKNHAETDAKHASEMEGILKGRHGDMPKDPHVSPSSPPHTSGGPGGEGPKGPKDPVKGPGSGRPNSSDPSLRDGANRDGVGSSKPGGGRCKGGDPIDLVSGEMILTATDVRLPGLLDLVVERTHLSSYRCGQWFGSSWASTLDQRLEADERGLVLATADGMLLSYDVPAPNTVNLPHHGPRRELRWDGTPAGEILVTDPDTGHTLHFMPATVTPAEAAAGRVTLPLQALTDRNGHRVDIWRDDDGTPFEIRHSGGYRIAVDTDGDRVVALRLLGTEDGEAGTVLRRYGYDDGQLTAVTDALGHTERFHYDESGRIVERVDRNGGWYRWEYDGADRCVRGTGSDGYLSCTLTYDVRNRANSYTNSLGRTTVYHYDEQRRLTGWTDAEGHRTHRTWAGRDLLASVTDELGHTSSYTYDDGNLTIVTRPDGRTTRATYNALGLPVEIVEVDGATWRHEYDARGNQVRTTDPTGAVTSFAYDHGRLSAVTDALGHTRTVASDPAGLPLAVTDPLGHSTVVERDAFGRVSSYTDACGRTERFGWTAEGKPAWREFADGATEIWEWDGEGNLVAHTDRLGQVSRFTYTHFGIPVTRTAPDGTTYTFAHDTELRLTTVTDPRGHTWDYAYDAVGHLVRESDFQGRAVEYRPDPTGNLAARTTAAGRTTVFVRDELGRTVEEHSPDGIATFAYDPAGCLLRSANATTTVAHTYDVLGRKLSEDINGRTTTWTYDALGRRTSRRTPSGVLSTWSYDAAGRPATLDVGGDRVGFAFDDADREVCRLIGPDLVLSQEWDSAGRLSSQAVTRGADTLQHRAYAYRADGHLRGITDSAGGTRHFELDPDGRVTAVRAQDWTETYAYDSAGNLTHAEFPGDQTAGTERTFTGNRLERCGRHSYAYDEDGRMVRRTTRLLNGQTRTASFAWNTADQLTDAVLADGTHWTYEYDTAGRRTVKRQLDGDGRPAQEVRFVWDGTRLAEQVTSDGTATVWDYHSGTHRPLTQTVVRTEGRVDFHTVVTDVSGAPTELVTPDGRITWRLRTTAWGTPVGDGPADTCPLRFPGQYADAETGWNYNYFRHYDPETARYLTPDPLGLVAAPNHYAYVDNPLTVADPLGLTPQRGPNGRFIPNPNGPATHNRDTEYPGSYRQSTHDAMTSQWTVEGQAQGGVPRFPAGHPEAGQRIPRDQLNWFNSKGEPVPAGKDELTYEHLHPVVDHWNKTGYNSDRATRNDFYNDANNMEPMSRKNNSSGGGKMTSTYRQDTGPNYSCT</sequence>
<evidence type="ECO:0000259" key="3">
    <source>
        <dbReference type="Pfam" id="PF20148"/>
    </source>
</evidence>
<dbReference type="InterPro" id="IPR050708">
    <property type="entry name" value="T6SS_VgrG/RHS"/>
</dbReference>
<feature type="region of interest" description="Disordered" evidence="2">
    <location>
        <begin position="62"/>
        <end position="136"/>
    </location>
</feature>
<organism evidence="5 6">
    <name type="scientific">Streptomyces yunnanensis</name>
    <dbReference type="NCBI Taxonomy" id="156453"/>
    <lineage>
        <taxon>Bacteria</taxon>
        <taxon>Bacillati</taxon>
        <taxon>Actinomycetota</taxon>
        <taxon>Actinomycetes</taxon>
        <taxon>Kitasatosporales</taxon>
        <taxon>Streptomycetaceae</taxon>
        <taxon>Streptomyces</taxon>
    </lineage>
</organism>
<dbReference type="SUPFAM" id="SSF69304">
    <property type="entry name" value="Tricorn protease N-terminal domain"/>
    <property type="match status" value="1"/>
</dbReference>
<dbReference type="InterPro" id="IPR022385">
    <property type="entry name" value="Rhs_assc_core"/>
</dbReference>
<name>A0ABY8AHB3_9ACTN</name>
<dbReference type="InterPro" id="IPR031325">
    <property type="entry name" value="RHS_repeat"/>
</dbReference>
<reference evidence="5 6" key="1">
    <citation type="submission" date="2022-03" db="EMBL/GenBank/DDBJ databases">
        <title>Streptomyces yunnanensis P86,complete genome.</title>
        <authorList>
            <person name="Chen S."/>
            <person name="Zhang Q."/>
        </authorList>
    </citation>
    <scope>NUCLEOTIDE SEQUENCE [LARGE SCALE GENOMIC DNA]</scope>
    <source>
        <strain evidence="5 6">P86</strain>
    </source>
</reference>
<keyword evidence="6" id="KW-1185">Reference proteome</keyword>
<feature type="region of interest" description="Disordered" evidence="2">
    <location>
        <begin position="1265"/>
        <end position="1300"/>
    </location>
</feature>
<dbReference type="Pfam" id="PF05593">
    <property type="entry name" value="RHS_repeat"/>
    <property type="match status" value="8"/>
</dbReference>
<feature type="compositionally biased region" description="Polar residues" evidence="2">
    <location>
        <begin position="1275"/>
        <end position="1300"/>
    </location>
</feature>
<dbReference type="NCBIfam" id="TIGR01643">
    <property type="entry name" value="YD_repeat_2x"/>
    <property type="match status" value="14"/>
</dbReference>
<gene>
    <name evidence="5" type="ORF">MOV08_36975</name>
</gene>
<dbReference type="EMBL" id="CP095749">
    <property type="protein sequence ID" value="WEB44338.1"/>
    <property type="molecule type" value="Genomic_DNA"/>
</dbReference>
<dbReference type="RefSeq" id="WP_275310517.1">
    <property type="nucleotide sequence ID" value="NZ_CP095749.1"/>
</dbReference>
<feature type="compositionally biased region" description="Low complexity" evidence="2">
    <location>
        <begin position="74"/>
        <end position="83"/>
    </location>
</feature>
<dbReference type="InterPro" id="IPR006530">
    <property type="entry name" value="YD"/>
</dbReference>
<feature type="compositionally biased region" description="Basic and acidic residues" evidence="2">
    <location>
        <begin position="62"/>
        <end position="73"/>
    </location>
</feature>
<evidence type="ECO:0000313" key="6">
    <source>
        <dbReference type="Proteomes" id="UP001218629"/>
    </source>
</evidence>